<dbReference type="InterPro" id="IPR010657">
    <property type="entry name" value="ImpA_N"/>
</dbReference>
<feature type="domain" description="ImpA C-terminal" evidence="3">
    <location>
        <begin position="297"/>
        <end position="440"/>
    </location>
</feature>
<dbReference type="Proteomes" id="UP000557483">
    <property type="component" value="Unassembled WGS sequence"/>
</dbReference>
<evidence type="ECO:0000259" key="3">
    <source>
        <dbReference type="Pfam" id="PF12486"/>
    </source>
</evidence>
<evidence type="ECO:0000259" key="2">
    <source>
        <dbReference type="Pfam" id="PF06812"/>
    </source>
</evidence>
<feature type="region of interest" description="Disordered" evidence="1">
    <location>
        <begin position="403"/>
        <end position="429"/>
    </location>
</feature>
<dbReference type="EMBL" id="JABXRN010000001">
    <property type="protein sequence ID" value="MBA8127098.1"/>
    <property type="molecule type" value="Genomic_DNA"/>
</dbReference>
<evidence type="ECO:0000313" key="5">
    <source>
        <dbReference type="Proteomes" id="UP000557483"/>
    </source>
</evidence>
<comment type="caution">
    <text evidence="4">The sequence shown here is derived from an EMBL/GenBank/DDBJ whole genome shotgun (WGS) entry which is preliminary data.</text>
</comment>
<dbReference type="PANTHER" id="PTHR37024">
    <property type="entry name" value="TYPE VI SECRETION SYSTEM DUF2094 AND IMPA-RELATED DOMAIN PROTEIN"/>
    <property type="match status" value="1"/>
</dbReference>
<sequence>MTTPPECHLKTGGDPRTLADYARLRDEMNKLTHPARPDVNWQHAETLCLSLFEHNGVELQTAAWYTLARTHQAGLNGLNEGLTILVALVSRQWGNVWPQQTAVRMKILSSLSKRLQLAMRTLPLTSIDLRQLYQAEAHLAALDDVLQRLELKHVSQLDALYTLMHNTAVRLEDSENKEETALQTGAAMPEPSCASLPEPTVQMKWVYVAEPAPRPEADAVTAFPPSAKPWKPFAAGMLTMLALAGAAAGGWLAMRPSETALRQFTAMLTPLPAALSAEQLRSLRQHTPTPETGIKQTQQRLAQLLQLKPDWALDYGDHLAQQALTLWPEQAKPLARQWQQQVSAAALPAENLNGWHQGMTQLQQLTNRLNALDEQKGGYITVSELKSAVFAITQSFSRAVPAEEQLRQLSEQPHNQPGTSAQQSQTEQHLQQLIARYAALKQKTAE</sequence>
<dbReference type="Pfam" id="PF06812">
    <property type="entry name" value="ImpA_N"/>
    <property type="match status" value="1"/>
</dbReference>
<proteinExistence type="predicted"/>
<evidence type="ECO:0000256" key="1">
    <source>
        <dbReference type="SAM" id="MobiDB-lite"/>
    </source>
</evidence>
<feature type="domain" description="ImpA N-terminal" evidence="2">
    <location>
        <begin position="11"/>
        <end position="111"/>
    </location>
</feature>
<reference evidence="4 5" key="1">
    <citation type="submission" date="2020-06" db="EMBL/GenBank/DDBJ databases">
        <title>REHAB project genomes.</title>
        <authorList>
            <person name="Shaw L.P."/>
        </authorList>
    </citation>
    <scope>NUCLEOTIDE SEQUENCE [LARGE SCALE GENOMIC DNA]</scope>
    <source>
        <strain evidence="4 5">RHBSTW-00092</strain>
    </source>
</reference>
<dbReference type="PANTHER" id="PTHR37024:SF5">
    <property type="entry name" value="IMPA N-TERMINAL DOMAIN-CONTAINING PROTEIN"/>
    <property type="match status" value="1"/>
</dbReference>
<feature type="compositionally biased region" description="Polar residues" evidence="1">
    <location>
        <begin position="407"/>
        <end position="421"/>
    </location>
</feature>
<accession>A0A839CSN9</accession>
<dbReference type="InterPro" id="IPR021069">
    <property type="entry name" value="ImpA_C"/>
</dbReference>
<dbReference type="GeneID" id="97395723"/>
<dbReference type="AlphaFoldDB" id="A0A839CSN9"/>
<gene>
    <name evidence="4" type="ORF">HV064_24800</name>
</gene>
<dbReference type="Pfam" id="PF12486">
    <property type="entry name" value="VasL"/>
    <property type="match status" value="1"/>
</dbReference>
<protein>
    <submittedName>
        <fullName evidence="4">Type VI secretion system ImpA family N-terminal domain-containing protein</fullName>
    </submittedName>
</protein>
<name>A0A839CSN9_9ENTR</name>
<evidence type="ECO:0000313" key="4">
    <source>
        <dbReference type="EMBL" id="MBA8127098.1"/>
    </source>
</evidence>
<organism evidence="4 5">
    <name type="scientific">Klebsiella grimontii</name>
    <dbReference type="NCBI Taxonomy" id="2058152"/>
    <lineage>
        <taxon>Bacteria</taxon>
        <taxon>Pseudomonadati</taxon>
        <taxon>Pseudomonadota</taxon>
        <taxon>Gammaproteobacteria</taxon>
        <taxon>Enterobacterales</taxon>
        <taxon>Enterobacteriaceae</taxon>
        <taxon>Klebsiella/Raoultella group</taxon>
        <taxon>Klebsiella</taxon>
    </lineage>
</organism>
<dbReference type="RefSeq" id="WP_064342551.1">
    <property type="nucleotide sequence ID" value="NZ_CABGKV010000033.1"/>
</dbReference>